<feature type="transmembrane region" description="Helical" evidence="12">
    <location>
        <begin position="360"/>
        <end position="384"/>
    </location>
</feature>
<dbReference type="EMBL" id="JACAQA010000038">
    <property type="protein sequence ID" value="NWB88978.1"/>
    <property type="molecule type" value="Genomic_DNA"/>
</dbReference>
<evidence type="ECO:0000313" key="14">
    <source>
        <dbReference type="EMBL" id="NWB88978.1"/>
    </source>
</evidence>
<evidence type="ECO:0000259" key="13">
    <source>
        <dbReference type="Pfam" id="PF00535"/>
    </source>
</evidence>
<feature type="transmembrane region" description="Helical" evidence="12">
    <location>
        <begin position="404"/>
        <end position="423"/>
    </location>
</feature>
<evidence type="ECO:0000256" key="7">
    <source>
        <dbReference type="ARBA" id="ARBA00022679"/>
    </source>
</evidence>
<dbReference type="PANTHER" id="PTHR43630:SF1">
    <property type="entry name" value="POLY-BETA-1,6-N-ACETYL-D-GLUCOSAMINE SYNTHASE"/>
    <property type="match status" value="1"/>
</dbReference>
<dbReference type="PANTHER" id="PTHR43630">
    <property type="entry name" value="POLY-BETA-1,6-N-ACETYL-D-GLUCOSAMINE SYNTHASE"/>
    <property type="match status" value="1"/>
</dbReference>
<dbReference type="GO" id="GO:0008375">
    <property type="term" value="F:acetylglucosaminyltransferase activity"/>
    <property type="evidence" value="ECO:0007669"/>
    <property type="project" value="UniProtKB-UniRule"/>
</dbReference>
<accession>A0A7Y7WZ36</accession>
<organism evidence="14 15">
    <name type="scientific">Pseudomonas gingeri</name>
    <dbReference type="NCBI Taxonomy" id="117681"/>
    <lineage>
        <taxon>Bacteria</taxon>
        <taxon>Pseudomonadati</taxon>
        <taxon>Pseudomonadota</taxon>
        <taxon>Gammaproteobacteria</taxon>
        <taxon>Pseudomonadales</taxon>
        <taxon>Pseudomonadaceae</taxon>
        <taxon>Pseudomonas</taxon>
    </lineage>
</organism>
<keyword evidence="9 12" id="KW-1133">Transmembrane helix</keyword>
<evidence type="ECO:0000256" key="4">
    <source>
        <dbReference type="ARBA" id="ARBA00022475"/>
    </source>
</evidence>
<dbReference type="RefSeq" id="WP_152741806.1">
    <property type="nucleotide sequence ID" value="NZ_JACAQA010000038.1"/>
</dbReference>
<name>A0A7Y7WZ36_9PSED</name>
<keyword evidence="10 12" id="KW-0472">Membrane</keyword>
<reference evidence="14 15" key="1">
    <citation type="submission" date="2020-04" db="EMBL/GenBank/DDBJ databases">
        <title>Molecular characterization of pseudomonads from Agaricus bisporus reveal novel blotch 2 pathogens in Western Europe.</title>
        <authorList>
            <person name="Taparia T."/>
            <person name="Krijger M."/>
            <person name="Haynes E."/>
            <person name="Elpinstone J.G."/>
            <person name="Noble R."/>
            <person name="Van Der Wolf J."/>
        </authorList>
    </citation>
    <scope>NUCLEOTIDE SEQUENCE [LARGE SCALE GENOMIC DNA]</scope>
    <source>
        <strain evidence="14 15">G9001</strain>
    </source>
</reference>
<evidence type="ECO:0000256" key="3">
    <source>
        <dbReference type="ARBA" id="ARBA00017381"/>
    </source>
</evidence>
<comment type="caution">
    <text evidence="14">The sequence shown here is derived from an EMBL/GenBank/DDBJ whole genome shotgun (WGS) entry which is preliminary data.</text>
</comment>
<dbReference type="GO" id="GO:0005886">
    <property type="term" value="C:plasma membrane"/>
    <property type="evidence" value="ECO:0007669"/>
    <property type="project" value="UniProtKB-SubCell"/>
</dbReference>
<evidence type="ECO:0000256" key="8">
    <source>
        <dbReference type="ARBA" id="ARBA00022692"/>
    </source>
</evidence>
<dbReference type="Pfam" id="PF00535">
    <property type="entry name" value="Glycos_transf_2"/>
    <property type="match status" value="1"/>
</dbReference>
<keyword evidence="5" id="KW-0997">Cell inner membrane</keyword>
<evidence type="ECO:0000256" key="2">
    <source>
        <dbReference type="ARBA" id="ARBA00006739"/>
    </source>
</evidence>
<dbReference type="NCBIfam" id="TIGR03937">
    <property type="entry name" value="PgaC_IcaA"/>
    <property type="match status" value="1"/>
</dbReference>
<evidence type="ECO:0000256" key="1">
    <source>
        <dbReference type="ARBA" id="ARBA00004651"/>
    </source>
</evidence>
<comment type="similarity">
    <text evidence="2 12">Belongs to the glycosyltransferase 2 family.</text>
</comment>
<evidence type="ECO:0000256" key="12">
    <source>
        <dbReference type="RuleBase" id="RU364028"/>
    </source>
</evidence>
<keyword evidence="6 12" id="KW-0328">Glycosyltransferase</keyword>
<keyword evidence="7 12" id="KW-0808">Transferase</keyword>
<evidence type="ECO:0000256" key="5">
    <source>
        <dbReference type="ARBA" id="ARBA00022519"/>
    </source>
</evidence>
<evidence type="ECO:0000256" key="6">
    <source>
        <dbReference type="ARBA" id="ARBA00022676"/>
    </source>
</evidence>
<dbReference type="InterPro" id="IPR001173">
    <property type="entry name" value="Glyco_trans_2-like"/>
</dbReference>
<dbReference type="AlphaFoldDB" id="A0A7Y7WZ36"/>
<keyword evidence="4 12" id="KW-1003">Cell membrane</keyword>
<proteinExistence type="inferred from homology"/>
<dbReference type="Proteomes" id="UP000522864">
    <property type="component" value="Unassembled WGS sequence"/>
</dbReference>
<sequence>MMDRILALVVLALVLGFPLGVIFLVTGQFLMDFVFFYPLFMSGLWMAGGLYFWLHWERHWPWEADTLPPALAGEPLISILIPCFNEGDNVAETIEAALAQHYPNIEVIAINDGSSDNTGPLLDSLALLDPRLRVIHLAQNQGKAVALRMGAVAARSEYLVCIDGDALLAPHTAAYLVAPLLQNVRLGAVTGNPRIRTRSTLVGRVQVGEFSSIIGLIKRTQRVFGRIFTISGVICAFRRTALDRVGYWSPDMITEDIDISWKLQLDHWSIFYEPRALCWILMPETLRGLWKQRLRWARGGAEVLFKNIRGIWQWNHRYLWPLLFEYCLSTGWAFTLLLSIVFYCMGLFIEMPASIAVHRIVPPAFTGLLLAMVCLGQFAVSLLIDRRYEKDLWKIMFWVVWYPLVFWLISFFTTLVSFPQVLFRQSGKRARWVSPDRGIKPVDDDKQKVRS</sequence>
<dbReference type="EC" id="2.4.1.-" evidence="12"/>
<dbReference type="InterPro" id="IPR023853">
    <property type="entry name" value="PGA_PgaC/IcaA"/>
</dbReference>
<keyword evidence="8 12" id="KW-0812">Transmembrane</keyword>
<dbReference type="CDD" id="cd06423">
    <property type="entry name" value="CESA_like"/>
    <property type="match status" value="1"/>
</dbReference>
<dbReference type="SUPFAM" id="SSF53448">
    <property type="entry name" value="Nucleotide-diphospho-sugar transferases"/>
    <property type="match status" value="1"/>
</dbReference>
<dbReference type="InterPro" id="IPR029044">
    <property type="entry name" value="Nucleotide-diphossugar_trans"/>
</dbReference>
<evidence type="ECO:0000256" key="11">
    <source>
        <dbReference type="NCBIfam" id="TIGR03937"/>
    </source>
</evidence>
<evidence type="ECO:0000256" key="9">
    <source>
        <dbReference type="ARBA" id="ARBA00022989"/>
    </source>
</evidence>
<feature type="domain" description="Glycosyltransferase 2-like" evidence="13">
    <location>
        <begin position="78"/>
        <end position="245"/>
    </location>
</feature>
<feature type="transmembrane region" description="Helical" evidence="12">
    <location>
        <begin position="33"/>
        <end position="54"/>
    </location>
</feature>
<dbReference type="Gene3D" id="3.90.550.10">
    <property type="entry name" value="Spore Coat Polysaccharide Biosynthesis Protein SpsA, Chain A"/>
    <property type="match status" value="1"/>
</dbReference>
<dbReference type="GO" id="GO:0043708">
    <property type="term" value="P:cell adhesion involved in biofilm formation"/>
    <property type="evidence" value="ECO:0007669"/>
    <property type="project" value="InterPro"/>
</dbReference>
<feature type="transmembrane region" description="Helical" evidence="12">
    <location>
        <begin position="323"/>
        <end position="348"/>
    </location>
</feature>
<evidence type="ECO:0000256" key="10">
    <source>
        <dbReference type="ARBA" id="ARBA00023136"/>
    </source>
</evidence>
<protein>
    <recommendedName>
        <fullName evidence="3 11">Poly-beta-1,6-N-acetyl-D-glucosamine synthase</fullName>
        <shortName evidence="12">Poly-beta-1,6-GlcNAc synthase</shortName>
        <ecNumber evidence="12">2.4.1.-</ecNumber>
    </recommendedName>
</protein>
<comment type="subcellular location">
    <subcellularLocation>
        <location evidence="1 12">Cell membrane</location>
        <topology evidence="1 12">Multi-pass membrane protein</topology>
    </subcellularLocation>
</comment>
<evidence type="ECO:0000313" key="15">
    <source>
        <dbReference type="Proteomes" id="UP000522864"/>
    </source>
</evidence>
<gene>
    <name evidence="14" type="primary">pgaC</name>
    <name evidence="14" type="ORF">HX830_29345</name>
</gene>